<organism evidence="2 3">
    <name type="scientific">Ensete ventricosum</name>
    <name type="common">Abyssinian banana</name>
    <name type="synonym">Musa ensete</name>
    <dbReference type="NCBI Taxonomy" id="4639"/>
    <lineage>
        <taxon>Eukaryota</taxon>
        <taxon>Viridiplantae</taxon>
        <taxon>Streptophyta</taxon>
        <taxon>Embryophyta</taxon>
        <taxon>Tracheophyta</taxon>
        <taxon>Spermatophyta</taxon>
        <taxon>Magnoliopsida</taxon>
        <taxon>Liliopsida</taxon>
        <taxon>Zingiberales</taxon>
        <taxon>Musaceae</taxon>
        <taxon>Ensete</taxon>
    </lineage>
</organism>
<dbReference type="GO" id="GO:0005680">
    <property type="term" value="C:anaphase-promoting complex"/>
    <property type="evidence" value="ECO:0007669"/>
    <property type="project" value="InterPro"/>
</dbReference>
<proteinExistence type="predicted"/>
<dbReference type="InterPro" id="IPR011990">
    <property type="entry name" value="TPR-like_helical_dom_sf"/>
</dbReference>
<dbReference type="InterPro" id="IPR007192">
    <property type="entry name" value="APC8"/>
</dbReference>
<name>A0A426XXI7_ENSVE</name>
<dbReference type="Gene3D" id="1.25.40.10">
    <property type="entry name" value="Tetratricopeptide repeat domain"/>
    <property type="match status" value="1"/>
</dbReference>
<dbReference type="EMBL" id="AMZH03016598">
    <property type="protein sequence ID" value="RRT44233.1"/>
    <property type="molecule type" value="Genomic_DNA"/>
</dbReference>
<protein>
    <recommendedName>
        <fullName evidence="1">Cdc23 domain-containing protein</fullName>
    </recommendedName>
</protein>
<evidence type="ECO:0000313" key="3">
    <source>
        <dbReference type="Proteomes" id="UP000287651"/>
    </source>
</evidence>
<comment type="caution">
    <text evidence="2">The sequence shown here is derived from an EMBL/GenBank/DDBJ whole genome shotgun (WGS) entry which is preliminary data.</text>
</comment>
<sequence>MVLPPPAHVSSSDCFKYFSTKSSIVFPPLLPPTAIDESHEIARDMSSKESYRVELRSAARQLNLDTLISPLVRAAELLVDIEPDAHAPASSVSASASSSAASALATPSTSSAARPLSHLHPDASAYRRRLRSAAASGDIAATPPAGVSYISTPVPDDDGLNSDGGNDRYLLAKSYFDCHEYRRAAHVLRGQTGKKAGFLRCYALYLVTLLPSPL</sequence>
<gene>
    <name evidence="2" type="ORF">B296_00040165</name>
</gene>
<dbReference type="Pfam" id="PF04049">
    <property type="entry name" value="ANAPC8"/>
    <property type="match status" value="1"/>
</dbReference>
<accession>A0A426XXI7</accession>
<feature type="domain" description="Cdc23" evidence="1">
    <location>
        <begin position="51"/>
        <end position="206"/>
    </location>
</feature>
<reference evidence="2 3" key="1">
    <citation type="journal article" date="2014" name="Agronomy (Basel)">
        <title>A Draft Genome Sequence for Ensete ventricosum, the Drought-Tolerant Tree Against Hunger.</title>
        <authorList>
            <person name="Harrison J."/>
            <person name="Moore K.A."/>
            <person name="Paszkiewicz K."/>
            <person name="Jones T."/>
            <person name="Grant M."/>
            <person name="Ambacheew D."/>
            <person name="Muzemil S."/>
            <person name="Studholme D.J."/>
        </authorList>
    </citation>
    <scope>NUCLEOTIDE SEQUENCE [LARGE SCALE GENOMIC DNA]</scope>
</reference>
<dbReference type="Proteomes" id="UP000287651">
    <property type="component" value="Unassembled WGS sequence"/>
</dbReference>
<dbReference type="AlphaFoldDB" id="A0A426XXI7"/>
<evidence type="ECO:0000259" key="1">
    <source>
        <dbReference type="Pfam" id="PF04049"/>
    </source>
</evidence>
<evidence type="ECO:0000313" key="2">
    <source>
        <dbReference type="EMBL" id="RRT44233.1"/>
    </source>
</evidence>